<keyword evidence="5 9" id="KW-0808">Transferase</keyword>
<dbReference type="HAMAP" id="MF_00772">
    <property type="entry name" value="OGT"/>
    <property type="match status" value="1"/>
</dbReference>
<keyword evidence="7 9" id="KW-0234">DNA repair</keyword>
<evidence type="ECO:0000256" key="3">
    <source>
        <dbReference type="ARBA" id="ARBA00022490"/>
    </source>
</evidence>
<dbReference type="PATRIC" id="fig|676032.3.peg.1602"/>
<keyword evidence="6 9" id="KW-0227">DNA damage</keyword>
<evidence type="ECO:0000256" key="5">
    <source>
        <dbReference type="ARBA" id="ARBA00022679"/>
    </source>
</evidence>
<dbReference type="InterPro" id="IPR001497">
    <property type="entry name" value="MethylDNA_cys_MeTrfase_AS"/>
</dbReference>
<evidence type="ECO:0000256" key="7">
    <source>
        <dbReference type="ARBA" id="ARBA00023204"/>
    </source>
</evidence>
<reference evidence="13" key="1">
    <citation type="journal article" date="2011" name="Appl. Environ. Microbiol.">
        <title>Common ancestry and novel genetic traits of Francisella novicida-like isolates from North America and Australia as revealed by comparative genomic analyses.</title>
        <authorList>
            <person name="Siddaramappa S."/>
            <person name="Challacombe J.F."/>
            <person name="Petersen J.M."/>
            <person name="Pillai S."/>
            <person name="Hogg G."/>
            <person name="Kuske C.R."/>
        </authorList>
    </citation>
    <scope>NUCLEOTIDE SEQUENCE [LARGE SCALE GENOMIC DNA]</scope>
    <source>
        <strain evidence="13">3523</strain>
    </source>
</reference>
<dbReference type="InterPro" id="IPR036388">
    <property type="entry name" value="WH-like_DNA-bd_sf"/>
</dbReference>
<dbReference type="EMBL" id="CP002558">
    <property type="protein sequence ID" value="AEE26894.1"/>
    <property type="molecule type" value="Genomic_DNA"/>
</dbReference>
<evidence type="ECO:0000313" key="12">
    <source>
        <dbReference type="EMBL" id="AEE26894.1"/>
    </source>
</evidence>
<dbReference type="Pfam" id="PF02870">
    <property type="entry name" value="Methyltransf_1N"/>
    <property type="match status" value="1"/>
</dbReference>
<dbReference type="EC" id="2.1.1.63" evidence="9"/>
<evidence type="ECO:0000313" key="13">
    <source>
        <dbReference type="Proteomes" id="UP000008303"/>
    </source>
</evidence>
<dbReference type="InterPro" id="IPR014048">
    <property type="entry name" value="MethylDNA_cys_MeTrfase_DNA-bd"/>
</dbReference>
<feature type="active site" description="Nucleophile; methyl group acceptor" evidence="9">
    <location>
        <position position="155"/>
    </location>
</feature>
<evidence type="ECO:0000259" key="11">
    <source>
        <dbReference type="Pfam" id="PF02870"/>
    </source>
</evidence>
<evidence type="ECO:0000259" key="10">
    <source>
        <dbReference type="Pfam" id="PF01035"/>
    </source>
</evidence>
<organism evidence="12 13">
    <name type="scientific">Francisella hispaniensis</name>
    <dbReference type="NCBI Taxonomy" id="622488"/>
    <lineage>
        <taxon>Bacteria</taxon>
        <taxon>Pseudomonadati</taxon>
        <taxon>Pseudomonadota</taxon>
        <taxon>Gammaproteobacteria</taxon>
        <taxon>Thiotrichales</taxon>
        <taxon>Francisellaceae</taxon>
        <taxon>Francisella</taxon>
    </lineage>
</organism>
<dbReference type="eggNOG" id="COG0350">
    <property type="taxonomic scope" value="Bacteria"/>
</dbReference>
<dbReference type="SUPFAM" id="SSF53155">
    <property type="entry name" value="Methylated DNA-protein cysteine methyltransferase domain"/>
    <property type="match status" value="1"/>
</dbReference>
<keyword evidence="3 9" id="KW-0963">Cytoplasm</keyword>
<evidence type="ECO:0000256" key="1">
    <source>
        <dbReference type="ARBA" id="ARBA00001286"/>
    </source>
</evidence>
<dbReference type="CDD" id="cd06445">
    <property type="entry name" value="ATase"/>
    <property type="match status" value="1"/>
</dbReference>
<dbReference type="RefSeq" id="WP_014548875.1">
    <property type="nucleotide sequence ID" value="NC_017449.1"/>
</dbReference>
<keyword evidence="4 9" id="KW-0489">Methyltransferase</keyword>
<comment type="function">
    <text evidence="9">Involved in the cellular defense against the biological effects of O6-methylguanine (O6-MeG) and O4-methylthymine (O4-MeT) in DNA. Repairs the methylated nucleobase in DNA by stoichiometrically transferring the methyl group to a cysteine residue in the enzyme. This is a suicide reaction: the enzyme is irreversibly inactivated.</text>
</comment>
<gene>
    <name evidence="12" type="ordered locus">FN3523_1591</name>
</gene>
<dbReference type="InterPro" id="IPR036217">
    <property type="entry name" value="MethylDNA_cys_MeTrfase_DNAb"/>
</dbReference>
<evidence type="ECO:0000256" key="8">
    <source>
        <dbReference type="ARBA" id="ARBA00049348"/>
    </source>
</evidence>
<evidence type="ECO:0000256" key="6">
    <source>
        <dbReference type="ARBA" id="ARBA00022763"/>
    </source>
</evidence>
<dbReference type="Gene3D" id="1.10.10.10">
    <property type="entry name" value="Winged helix-like DNA-binding domain superfamily/Winged helix DNA-binding domain"/>
    <property type="match status" value="1"/>
</dbReference>
<comment type="miscellaneous">
    <text evidence="9">This enzyme catalyzes only one turnover and therefore is not strictly catalytic. According to one definition, an enzyme is a biocatalyst that acts repeatedly and over many reaction cycles.</text>
</comment>
<dbReference type="GO" id="GO:0032259">
    <property type="term" value="P:methylation"/>
    <property type="evidence" value="ECO:0007669"/>
    <property type="project" value="UniProtKB-KW"/>
</dbReference>
<comment type="subcellular location">
    <subcellularLocation>
        <location evidence="9">Cytoplasm</location>
    </subcellularLocation>
</comment>
<name>F4BHF0_9GAMM</name>
<dbReference type="PANTHER" id="PTHR10815:SF5">
    <property type="entry name" value="METHYLATED-DNA--PROTEIN-CYSTEINE METHYLTRANSFERASE"/>
    <property type="match status" value="1"/>
</dbReference>
<dbReference type="InterPro" id="IPR023546">
    <property type="entry name" value="MGMT"/>
</dbReference>
<sequence length="187" mass="21302">MLKETHQIYLAAINKENYKTVFYAEEIKTPIGNLIAIADDNYLYACFFISDSNIYAIEKLLKIYNAKILFKTNDITSQARNQLDKYFKKELKIFSIPLQLTGTDFQKQVWYELIKIPYGKTISYSEEATNIGKPTAFRAVANANGKNLLPIIIPCHRVINSNGKLGGYTGGLDKKEFLLKLESNKKS</sequence>
<evidence type="ECO:0000256" key="2">
    <source>
        <dbReference type="ARBA" id="ARBA00008711"/>
    </source>
</evidence>
<comment type="catalytic activity">
    <reaction evidence="8 9">
        <text>a 6-O-methyl-2'-deoxyguanosine in DNA + L-cysteinyl-[protein] = S-methyl-L-cysteinyl-[protein] + a 2'-deoxyguanosine in DNA</text>
        <dbReference type="Rhea" id="RHEA:24000"/>
        <dbReference type="Rhea" id="RHEA-COMP:10131"/>
        <dbReference type="Rhea" id="RHEA-COMP:10132"/>
        <dbReference type="Rhea" id="RHEA-COMP:11367"/>
        <dbReference type="Rhea" id="RHEA-COMP:11368"/>
        <dbReference type="ChEBI" id="CHEBI:29950"/>
        <dbReference type="ChEBI" id="CHEBI:82612"/>
        <dbReference type="ChEBI" id="CHEBI:85445"/>
        <dbReference type="ChEBI" id="CHEBI:85448"/>
        <dbReference type="EC" id="2.1.1.63"/>
    </reaction>
</comment>
<dbReference type="PANTHER" id="PTHR10815">
    <property type="entry name" value="METHYLATED-DNA--PROTEIN-CYSTEINE METHYLTRANSFERASE"/>
    <property type="match status" value="1"/>
</dbReference>
<proteinExistence type="inferred from homology"/>
<comment type="similarity">
    <text evidence="2 9">Belongs to the MGMT family.</text>
</comment>
<dbReference type="Pfam" id="PF01035">
    <property type="entry name" value="DNA_binding_1"/>
    <property type="match status" value="1"/>
</dbReference>
<dbReference type="FunFam" id="1.10.10.10:FF:000214">
    <property type="entry name" value="Methylated-DNA--protein-cysteine methyltransferase"/>
    <property type="match status" value="1"/>
</dbReference>
<dbReference type="GO" id="GO:0005737">
    <property type="term" value="C:cytoplasm"/>
    <property type="evidence" value="ECO:0007669"/>
    <property type="project" value="UniProtKB-SubCell"/>
</dbReference>
<dbReference type="GO" id="GO:0006307">
    <property type="term" value="P:DNA alkylation repair"/>
    <property type="evidence" value="ECO:0007669"/>
    <property type="project" value="UniProtKB-UniRule"/>
</dbReference>
<accession>F4BHF0</accession>
<dbReference type="AlphaFoldDB" id="F4BHF0"/>
<dbReference type="GO" id="GO:0003908">
    <property type="term" value="F:methylated-DNA-[protein]-cysteine S-methyltransferase activity"/>
    <property type="evidence" value="ECO:0007669"/>
    <property type="project" value="UniProtKB-UniRule"/>
</dbReference>
<dbReference type="NCBIfam" id="TIGR00589">
    <property type="entry name" value="ogt"/>
    <property type="match status" value="1"/>
</dbReference>
<dbReference type="KEGG" id="fcn:FN3523_1591"/>
<feature type="domain" description="Methylguanine DNA methyltransferase ribonuclease-like" evidence="11">
    <location>
        <begin position="27"/>
        <end position="100"/>
    </location>
</feature>
<dbReference type="InterPro" id="IPR008332">
    <property type="entry name" value="MethylG_MeTrfase_N"/>
</dbReference>
<dbReference type="Gene3D" id="3.30.160.70">
    <property type="entry name" value="Methylated DNA-protein cysteine methyltransferase domain"/>
    <property type="match status" value="1"/>
</dbReference>
<protein>
    <recommendedName>
        <fullName evidence="9">Methylated-DNA--protein-cysteine methyltransferase</fullName>
        <ecNumber evidence="9">2.1.1.63</ecNumber>
    </recommendedName>
    <alternativeName>
        <fullName evidence="9">6-O-methylguanine-DNA methyltransferase</fullName>
        <shortName evidence="9">MGMT</shortName>
    </alternativeName>
    <alternativeName>
        <fullName evidence="9">O-6-methylguanine-DNA-alkyltransferase</fullName>
    </alternativeName>
</protein>
<dbReference type="Proteomes" id="UP000008303">
    <property type="component" value="Chromosome"/>
</dbReference>
<evidence type="ECO:0000256" key="9">
    <source>
        <dbReference type="HAMAP-Rule" id="MF_00772"/>
    </source>
</evidence>
<feature type="domain" description="Methylated-DNA-[protein]-cysteine S-methyltransferase DNA binding" evidence="10">
    <location>
        <begin position="104"/>
        <end position="183"/>
    </location>
</feature>
<comment type="catalytic activity">
    <reaction evidence="1 9">
        <text>a 4-O-methyl-thymidine in DNA + L-cysteinyl-[protein] = a thymidine in DNA + S-methyl-L-cysteinyl-[protein]</text>
        <dbReference type="Rhea" id="RHEA:53428"/>
        <dbReference type="Rhea" id="RHEA-COMP:10131"/>
        <dbReference type="Rhea" id="RHEA-COMP:10132"/>
        <dbReference type="Rhea" id="RHEA-COMP:13555"/>
        <dbReference type="Rhea" id="RHEA-COMP:13556"/>
        <dbReference type="ChEBI" id="CHEBI:29950"/>
        <dbReference type="ChEBI" id="CHEBI:82612"/>
        <dbReference type="ChEBI" id="CHEBI:137386"/>
        <dbReference type="ChEBI" id="CHEBI:137387"/>
        <dbReference type="EC" id="2.1.1.63"/>
    </reaction>
</comment>
<dbReference type="HOGENOM" id="CLU_000445_52_2_6"/>
<evidence type="ECO:0000256" key="4">
    <source>
        <dbReference type="ARBA" id="ARBA00022603"/>
    </source>
</evidence>
<dbReference type="SUPFAM" id="SSF46767">
    <property type="entry name" value="Methylated DNA-protein cysteine methyltransferase, C-terminal domain"/>
    <property type="match status" value="1"/>
</dbReference>
<dbReference type="PROSITE" id="PS00374">
    <property type="entry name" value="MGMT"/>
    <property type="match status" value="1"/>
</dbReference>
<dbReference type="InterPro" id="IPR036631">
    <property type="entry name" value="MGMT_N_sf"/>
</dbReference>